<reference evidence="1" key="1">
    <citation type="submission" date="2022-07" db="EMBL/GenBank/DDBJ databases">
        <authorList>
            <person name="Trinca V."/>
            <person name="Uliana J.V.C."/>
            <person name="Torres T.T."/>
            <person name="Ward R.J."/>
            <person name="Monesi N."/>
        </authorList>
    </citation>
    <scope>NUCLEOTIDE SEQUENCE</scope>
    <source>
        <strain evidence="1">HSMRA1968</strain>
        <tissue evidence="1">Whole embryos</tissue>
    </source>
</reference>
<keyword evidence="2" id="KW-1185">Reference proteome</keyword>
<evidence type="ECO:0000313" key="1">
    <source>
        <dbReference type="EMBL" id="KAJ6636968.1"/>
    </source>
</evidence>
<dbReference type="Proteomes" id="UP001151699">
    <property type="component" value="Chromosome X"/>
</dbReference>
<sequence>MNAVQISDADNFIARNNRSLDQSLTILSRVRAAAAILTVNYAEQMHTPLSVQLVVALIRKLGGIVYVCHSPMELCFYDVFRLTGVNTLETTIRIALSFECLWVEIIRDISKRCNTNERVITYIAFRLICLYRVITSTLGAEYEGKECTGAEKGSAEVVRGGEKSASEIACGIGGYGYGGEWGRDLDEKKSIE</sequence>
<dbReference type="EMBL" id="WJQU01000003">
    <property type="protein sequence ID" value="KAJ6636968.1"/>
    <property type="molecule type" value="Genomic_DNA"/>
</dbReference>
<name>A0A9Q0MS04_9DIPT</name>
<organism evidence="1 2">
    <name type="scientific">Pseudolycoriella hygida</name>
    <dbReference type="NCBI Taxonomy" id="35572"/>
    <lineage>
        <taxon>Eukaryota</taxon>
        <taxon>Metazoa</taxon>
        <taxon>Ecdysozoa</taxon>
        <taxon>Arthropoda</taxon>
        <taxon>Hexapoda</taxon>
        <taxon>Insecta</taxon>
        <taxon>Pterygota</taxon>
        <taxon>Neoptera</taxon>
        <taxon>Endopterygota</taxon>
        <taxon>Diptera</taxon>
        <taxon>Nematocera</taxon>
        <taxon>Sciaroidea</taxon>
        <taxon>Sciaridae</taxon>
        <taxon>Pseudolycoriella</taxon>
    </lineage>
</organism>
<comment type="caution">
    <text evidence="1">The sequence shown here is derived from an EMBL/GenBank/DDBJ whole genome shotgun (WGS) entry which is preliminary data.</text>
</comment>
<evidence type="ECO:0000313" key="2">
    <source>
        <dbReference type="Proteomes" id="UP001151699"/>
    </source>
</evidence>
<protein>
    <submittedName>
        <fullName evidence="1">Uncharacterized protein</fullName>
    </submittedName>
</protein>
<gene>
    <name evidence="1" type="ORF">Bhyg_09694</name>
</gene>
<dbReference type="AlphaFoldDB" id="A0A9Q0MS04"/>
<accession>A0A9Q0MS04</accession>
<proteinExistence type="predicted"/>